<sequence>MGSDVKMKVDVGEEGEISEANTIVEISKDEFKPWKQQRQSLSKTTTTTATSDSSKNKNKDRYWMSDLYKYYPRSYGASGLHNLAWAQAVQNKPLNEALVELDDKNNKTSTDKATDVTAAAASKEQQQQSVNNNNEVVEMVDSEKEEGELEEGEIDFDSEDDTDNKHNNSNNKGSNKLEDDFSMMAGLEVEDQELENQVSSIRKVLHNVTVAEANKSFDIVCARLTSSLESLRELVLHTWFPSKDALIQQAFAAIQCVYSVYTSMSSTLRDQNKDRMSRLLNFVTGLSSALFTPEQRKEVEGMIATVNPPPPIVSVKPKPRDRQEELPVTDKAILTDSNILTVNTGDNSSHYLKKAGFESSAYQSEKKNTDILSDALRQLPCNINTRSGFGPLLDLHKVHDEDSLPSPTSKSMPCSPFFEASVPRVVHGLQKSGVHPYETDALKAVSSYQQRFGRSTFQATDTLPSPTPSEDGNDGGADDSNEEVSSSTAYNNIVSRNSNSSVMPQPQPVVSSAVYTSSSTVQAVVSGNGAGSSSSLRGVAKSRDPRLRQLNPSFGSLDLSFCPSPLVSSSAAKLESLGEIMNPKKTKALEGPLSDSPTAKRPRNVMETEEISTNANQVTTLSGMETSILGPQFSGRGLLGPAIDPRKPRFGIVSSGNPSVIGNTTSQSAKNANGTPSLQSLLKGISGNPAAWMNIIKEQKSSGEPLQSMSHSANSNSILGAAPSPSATSSGVGQTSAPLLQVPTHLAVTIPQDESAKLRMKSRDPRRALHAKRTGSSVSEQPKANGVQNSTTQGLQDSLNFQRHVNGTSLSAASSQTSVLPDITRQFTKNLRNIADIISAPQTSSVQSPLAISSSPSVLVNLDRANVSSGGPASGISNGAVNAGDQRSGSALKPEELVTGRPQSQNNWGDVEHLFEGYDDQQKEAIQQERARRLDEQNKMFASNKLCLVLDLDHTLLNSAKFSEVDPVHDEILRKKEEQDREKPRRHLFRFPHMAMWTKLRPGIWNFLEKASKLYELHLYTMGNKLYATEMAKVLDPKGSLFSGRVLSRGDDGDPVDGDERVPKSKDLEGVLGMESSVVIIDDSARVWPHNKLNLIVVERYTYFPCSRRQFGLPGPSLLEIDHDERTEEGTLASSLAVIERIHQNFFAHKSLDDVDVRNVLAAEQRKILGGCRIVFSRVFPVGEANPHLHPLWQTAEQFGAVCTNQLDEQVTHVVANSLGTDKVNWAMSTGKFVVHPGWVEASALLYRRANEQDFAIKS</sequence>
<organism evidence="10 11">
    <name type="scientific">Spinacia oleracea</name>
    <name type="common">Spinach</name>
    <dbReference type="NCBI Taxonomy" id="3562"/>
    <lineage>
        <taxon>Eukaryota</taxon>
        <taxon>Viridiplantae</taxon>
        <taxon>Streptophyta</taxon>
        <taxon>Embryophyta</taxon>
        <taxon>Tracheophyta</taxon>
        <taxon>Spermatophyta</taxon>
        <taxon>Magnoliopsida</taxon>
        <taxon>eudicotyledons</taxon>
        <taxon>Gunneridae</taxon>
        <taxon>Pentapetalae</taxon>
        <taxon>Caryophyllales</taxon>
        <taxon>Chenopodiaceae</taxon>
        <taxon>Chenopodioideae</taxon>
        <taxon>Anserineae</taxon>
        <taxon>Spinacia</taxon>
    </lineage>
</organism>
<dbReference type="Gene3D" id="3.40.50.10190">
    <property type="entry name" value="BRCT domain"/>
    <property type="match status" value="1"/>
</dbReference>
<dbReference type="InterPro" id="IPR039189">
    <property type="entry name" value="Fcp1"/>
</dbReference>
<dbReference type="PROSITE" id="PS50969">
    <property type="entry name" value="FCP1"/>
    <property type="match status" value="1"/>
</dbReference>
<feature type="compositionally biased region" description="Acidic residues" evidence="7">
    <location>
        <begin position="471"/>
        <end position="482"/>
    </location>
</feature>
<evidence type="ECO:0000256" key="5">
    <source>
        <dbReference type="ARBA" id="ARBA00047761"/>
    </source>
</evidence>
<dbReference type="PANTHER" id="PTHR23081:SF2">
    <property type="entry name" value="RNA POLYMERASE II C-TERMINAL DOMAIN PHOSPHATASE-LIKE 3"/>
    <property type="match status" value="1"/>
</dbReference>
<evidence type="ECO:0000313" key="10">
    <source>
        <dbReference type="Proteomes" id="UP000813463"/>
    </source>
</evidence>
<dbReference type="InterPro" id="IPR036412">
    <property type="entry name" value="HAD-like_sf"/>
</dbReference>
<evidence type="ECO:0000256" key="1">
    <source>
        <dbReference type="ARBA" id="ARBA00004123"/>
    </source>
</evidence>
<dbReference type="GO" id="GO:0009651">
    <property type="term" value="P:response to salt stress"/>
    <property type="evidence" value="ECO:0007669"/>
    <property type="project" value="UniProtKB-ARBA"/>
</dbReference>
<feature type="region of interest" description="Disordered" evidence="7">
    <location>
        <begin position="455"/>
        <end position="487"/>
    </location>
</feature>
<feature type="compositionally biased region" description="Acidic residues" evidence="7">
    <location>
        <begin position="138"/>
        <end position="162"/>
    </location>
</feature>
<evidence type="ECO:0000256" key="7">
    <source>
        <dbReference type="SAM" id="MobiDB-lite"/>
    </source>
</evidence>
<feature type="domain" description="FCP1 homology" evidence="9">
    <location>
        <begin position="941"/>
        <end position="1121"/>
    </location>
</feature>
<comment type="catalytic activity">
    <reaction evidence="5">
        <text>O-phospho-L-seryl-[protein] + H2O = L-seryl-[protein] + phosphate</text>
        <dbReference type="Rhea" id="RHEA:20629"/>
        <dbReference type="Rhea" id="RHEA-COMP:9863"/>
        <dbReference type="Rhea" id="RHEA-COMP:11604"/>
        <dbReference type="ChEBI" id="CHEBI:15377"/>
        <dbReference type="ChEBI" id="CHEBI:29999"/>
        <dbReference type="ChEBI" id="CHEBI:43474"/>
        <dbReference type="ChEBI" id="CHEBI:83421"/>
        <dbReference type="EC" id="3.1.3.16"/>
    </reaction>
</comment>
<feature type="region of interest" description="Disordered" evidence="7">
    <location>
        <begin position="751"/>
        <end position="792"/>
    </location>
</feature>
<feature type="region of interest" description="Disordered" evidence="7">
    <location>
        <begin position="869"/>
        <end position="890"/>
    </location>
</feature>
<comment type="catalytic activity">
    <reaction evidence="6">
        <text>O-phospho-L-threonyl-[protein] + H2O = L-threonyl-[protein] + phosphate</text>
        <dbReference type="Rhea" id="RHEA:47004"/>
        <dbReference type="Rhea" id="RHEA-COMP:11060"/>
        <dbReference type="Rhea" id="RHEA-COMP:11605"/>
        <dbReference type="ChEBI" id="CHEBI:15377"/>
        <dbReference type="ChEBI" id="CHEBI:30013"/>
        <dbReference type="ChEBI" id="CHEBI:43474"/>
        <dbReference type="ChEBI" id="CHEBI:61977"/>
        <dbReference type="EC" id="3.1.3.16"/>
    </reaction>
</comment>
<dbReference type="Gene3D" id="3.40.50.1000">
    <property type="entry name" value="HAD superfamily/HAD-like"/>
    <property type="match status" value="1"/>
</dbReference>
<dbReference type="GO" id="GO:0003723">
    <property type="term" value="F:RNA binding"/>
    <property type="evidence" value="ECO:0007669"/>
    <property type="project" value="UniProtKB-KW"/>
</dbReference>
<evidence type="ECO:0000259" key="8">
    <source>
        <dbReference type="PROSITE" id="PS50172"/>
    </source>
</evidence>
<reference evidence="10" key="1">
    <citation type="journal article" date="2021" name="Nat. Commun.">
        <title>Genomic analyses provide insights into spinach domestication and the genetic basis of agronomic traits.</title>
        <authorList>
            <person name="Cai X."/>
            <person name="Sun X."/>
            <person name="Xu C."/>
            <person name="Sun H."/>
            <person name="Wang X."/>
            <person name="Ge C."/>
            <person name="Zhang Z."/>
            <person name="Wang Q."/>
            <person name="Fei Z."/>
            <person name="Jiao C."/>
            <person name="Wang Q."/>
        </authorList>
    </citation>
    <scope>NUCLEOTIDE SEQUENCE [LARGE SCALE GENOMIC DNA]</scope>
    <source>
        <strain evidence="10">cv. Varoflay</strain>
    </source>
</reference>
<dbReference type="CDD" id="cd07521">
    <property type="entry name" value="HAD_FCP1-like"/>
    <property type="match status" value="1"/>
</dbReference>
<feature type="compositionally biased region" description="Low complexity" evidence="7">
    <location>
        <begin position="721"/>
        <end position="730"/>
    </location>
</feature>
<feature type="region of interest" description="Disordered" evidence="7">
    <location>
        <begin position="701"/>
        <end position="735"/>
    </location>
</feature>
<dbReference type="InterPro" id="IPR036420">
    <property type="entry name" value="BRCT_dom_sf"/>
</dbReference>
<dbReference type="PANTHER" id="PTHR23081">
    <property type="entry name" value="RNA POLYMERASE II CTD PHOSPHATASE"/>
    <property type="match status" value="1"/>
</dbReference>
<dbReference type="GO" id="GO:0005634">
    <property type="term" value="C:nucleus"/>
    <property type="evidence" value="ECO:0007669"/>
    <property type="project" value="UniProtKB-SubCell"/>
</dbReference>
<dbReference type="Pfam" id="PF00533">
    <property type="entry name" value="BRCT"/>
    <property type="match status" value="1"/>
</dbReference>
<dbReference type="InterPro" id="IPR001357">
    <property type="entry name" value="BRCT_dom"/>
</dbReference>
<feature type="compositionally biased region" description="Low complexity" evidence="7">
    <location>
        <begin position="115"/>
        <end position="137"/>
    </location>
</feature>
<accession>A0A9R0IB63</accession>
<dbReference type="PROSITE" id="PS50172">
    <property type="entry name" value="BRCT"/>
    <property type="match status" value="1"/>
</dbReference>
<feature type="region of interest" description="Disordered" evidence="7">
    <location>
        <begin position="103"/>
        <end position="178"/>
    </location>
</feature>
<feature type="compositionally biased region" description="Polar residues" evidence="7">
    <location>
        <begin position="774"/>
        <end position="792"/>
    </location>
</feature>
<feature type="domain" description="BRCT" evidence="8">
    <location>
        <begin position="1164"/>
        <end position="1257"/>
    </location>
</feature>
<evidence type="ECO:0000256" key="4">
    <source>
        <dbReference type="ARBA" id="ARBA00023242"/>
    </source>
</evidence>
<evidence type="ECO:0000313" key="11">
    <source>
        <dbReference type="RefSeq" id="XP_021845962.2"/>
    </source>
</evidence>
<name>A0A9R0IB63_SPIOL</name>
<dbReference type="SUPFAM" id="SSF56784">
    <property type="entry name" value="HAD-like"/>
    <property type="match status" value="1"/>
</dbReference>
<dbReference type="RefSeq" id="XP_021845962.2">
    <property type="nucleotide sequence ID" value="XM_021990270.2"/>
</dbReference>
<feature type="compositionally biased region" description="Low complexity" evidence="7">
    <location>
        <begin position="524"/>
        <end position="535"/>
    </location>
</feature>
<dbReference type="InterPro" id="IPR057473">
    <property type="entry name" value="ARM_CPL3"/>
</dbReference>
<dbReference type="EC" id="3.1.3.16" evidence="2"/>
<feature type="compositionally biased region" description="Basic and acidic residues" evidence="7">
    <location>
        <begin position="103"/>
        <end position="114"/>
    </location>
</feature>
<feature type="region of interest" description="Disordered" evidence="7">
    <location>
        <begin position="524"/>
        <end position="543"/>
    </location>
</feature>
<feature type="compositionally biased region" description="Polar residues" evidence="7">
    <location>
        <begin position="702"/>
        <end position="718"/>
    </location>
</feature>
<dbReference type="Pfam" id="PF03031">
    <property type="entry name" value="NIF"/>
    <property type="match status" value="1"/>
</dbReference>
<feature type="compositionally biased region" description="Low complexity" evidence="7">
    <location>
        <begin position="42"/>
        <end position="53"/>
    </location>
</feature>
<evidence type="ECO:0000259" key="9">
    <source>
        <dbReference type="PROSITE" id="PS50969"/>
    </source>
</evidence>
<dbReference type="NCBIfam" id="TIGR02250">
    <property type="entry name" value="FCP1_euk"/>
    <property type="match status" value="1"/>
</dbReference>
<dbReference type="Pfam" id="PF25505">
    <property type="entry name" value="ARM_CPL3"/>
    <property type="match status" value="1"/>
</dbReference>
<dbReference type="GO" id="GO:0046872">
    <property type="term" value="F:metal ion binding"/>
    <property type="evidence" value="ECO:0007669"/>
    <property type="project" value="UniProtKB-KW"/>
</dbReference>
<dbReference type="CDD" id="cd17729">
    <property type="entry name" value="BRCT_CTDP1"/>
    <property type="match status" value="1"/>
</dbReference>
<dbReference type="SMART" id="SM00292">
    <property type="entry name" value="BRCT"/>
    <property type="match status" value="1"/>
</dbReference>
<keyword evidence="3" id="KW-0378">Hydrolase</keyword>
<gene>
    <name evidence="11" type="primary">LOC110785760</name>
</gene>
<evidence type="ECO:0000256" key="2">
    <source>
        <dbReference type="ARBA" id="ARBA00013081"/>
    </source>
</evidence>
<dbReference type="InterPro" id="IPR023214">
    <property type="entry name" value="HAD_sf"/>
</dbReference>
<keyword evidence="4" id="KW-0539">Nucleus</keyword>
<feature type="compositionally biased region" description="Polar residues" evidence="7">
    <location>
        <begin position="869"/>
        <end position="889"/>
    </location>
</feature>
<dbReference type="KEGG" id="soe:110785760"/>
<evidence type="ECO:0000256" key="6">
    <source>
        <dbReference type="ARBA" id="ARBA00048336"/>
    </source>
</evidence>
<dbReference type="Proteomes" id="UP000813463">
    <property type="component" value="Chromosome 1"/>
</dbReference>
<protein>
    <recommendedName>
        <fullName evidence="2">protein-serine/threonine phosphatase</fullName>
        <ecNumber evidence="2">3.1.3.16</ecNumber>
    </recommendedName>
</protein>
<comment type="subcellular location">
    <subcellularLocation>
        <location evidence="1">Nucleus</location>
    </subcellularLocation>
</comment>
<feature type="compositionally biased region" description="Polar residues" evidence="7">
    <location>
        <begin position="455"/>
        <end position="470"/>
    </location>
</feature>
<evidence type="ECO:0000256" key="3">
    <source>
        <dbReference type="ARBA" id="ARBA00022801"/>
    </source>
</evidence>
<dbReference type="GO" id="GO:0008420">
    <property type="term" value="F:RNA polymerase II CTD heptapeptide repeat phosphatase activity"/>
    <property type="evidence" value="ECO:0000318"/>
    <property type="project" value="GO_Central"/>
</dbReference>
<dbReference type="SMART" id="SM00577">
    <property type="entry name" value="CPDc"/>
    <property type="match status" value="1"/>
</dbReference>
<dbReference type="SUPFAM" id="SSF52113">
    <property type="entry name" value="BRCT domain"/>
    <property type="match status" value="1"/>
</dbReference>
<feature type="region of interest" description="Disordered" evidence="7">
    <location>
        <begin position="29"/>
        <end position="58"/>
    </location>
</feature>
<dbReference type="InterPro" id="IPR004274">
    <property type="entry name" value="FCP1_dom"/>
</dbReference>
<dbReference type="AlphaFoldDB" id="A0A9R0IB63"/>
<feature type="compositionally biased region" description="Basic and acidic residues" evidence="7">
    <location>
        <begin position="754"/>
        <end position="767"/>
    </location>
</feature>
<dbReference type="InterPro" id="IPR011947">
    <property type="entry name" value="FCP1_euk"/>
</dbReference>
<dbReference type="GeneID" id="110785760"/>
<proteinExistence type="predicted"/>
<reference evidence="11" key="2">
    <citation type="submission" date="2025-08" db="UniProtKB">
        <authorList>
            <consortium name="RefSeq"/>
        </authorList>
    </citation>
    <scope>IDENTIFICATION</scope>
    <source>
        <tissue evidence="11">Leaf</tissue>
    </source>
</reference>
<keyword evidence="10" id="KW-1185">Reference proteome</keyword>